<dbReference type="AlphaFoldDB" id="A0A2H6KAV9"/>
<dbReference type="GeneID" id="39873902"/>
<comment type="caution">
    <text evidence="2">The sequence shown here is derived from an EMBL/GenBank/DDBJ whole genome shotgun (WGS) entry which is preliminary data.</text>
</comment>
<keyword evidence="3" id="KW-1185">Reference proteome</keyword>
<sequence length="699" mass="76493">MDQGSESKDQVDQKVTAAFKAVVAIDESLKKDLRTVKEEIKKGITEVIERLEVNQLGDKVKGDLESLKGKIEGLKTEVDQPNGESLVKNELDTLRQKKGDLDNNTINKITAAEKDLGNKFAQFIQNPLNGKVTAVDTAIGTLGEQFQLQGKKNIEEVFNKIKGEVEKIKGKPGTSWTNEGGSGLDGIQSKVQSYFSDFSGESTFKKIVKGWLDDTVLQFNGSLRRTLNWGELTGDQSYHSHLATAISSRLNVQYLDEDNGDRSFREAVSKLMLDASSMTSKIKYVHDVCQEFAKVMDKELKKKGNGGSVPDIVNKVKEALKSDSSRYGGGRTEAARKAIEEAAKNCICSCVPHCSIKNPEGCAKCQNPKCIISQVVDSTLSGLSTAARQVSKELNSVFLNIPDDISNGDPSKGSIAAILDTITPIATDLDKALKGATEPQPPGTSGKDESPAKAVDSRLEEVRNEVEQEITKKFTNEVTKDLKAVVKQLPGAVKEFDSKAQDQIKAAAKTAIKEAAGKISDPSGKINLGADLMNEFSTQFSQITNDKTGLQPTLQGLVDTHIGRDKIGVTPFVMVDTFIITAQNFEQYYKHVDQNQLRHRNRKLKGEKDEGSLPGAIGKIKTLGLKELNIIDPKGSIPPDQKITEATFTGPFDTIKSELEGIRKLVGEDSNFMDEGSRVKQFLIVNIMRNNTKPYVLHK</sequence>
<evidence type="ECO:0000313" key="2">
    <source>
        <dbReference type="EMBL" id="GBE60132.1"/>
    </source>
</evidence>
<evidence type="ECO:0000313" key="3">
    <source>
        <dbReference type="Proteomes" id="UP000236319"/>
    </source>
</evidence>
<evidence type="ECO:0000256" key="1">
    <source>
        <dbReference type="SAM" id="MobiDB-lite"/>
    </source>
</evidence>
<dbReference type="RefSeq" id="XP_028866375.1">
    <property type="nucleotide sequence ID" value="XM_029010542.1"/>
</dbReference>
<gene>
    <name evidence="2" type="ORF">BOVATA_016250</name>
</gene>
<dbReference type="VEuPathDB" id="PiroplasmaDB:BOVATA_016250"/>
<feature type="region of interest" description="Disordered" evidence="1">
    <location>
        <begin position="434"/>
        <end position="459"/>
    </location>
</feature>
<reference evidence="2 3" key="1">
    <citation type="journal article" date="2017" name="BMC Genomics">
        <title>Whole-genome assembly of Babesia ovata and comparative genomics between closely related pathogens.</title>
        <authorList>
            <person name="Yamagishi J."/>
            <person name="Asada M."/>
            <person name="Hakimi H."/>
            <person name="Tanaka T.Q."/>
            <person name="Sugimoto C."/>
            <person name="Kawazu S."/>
        </authorList>
    </citation>
    <scope>NUCLEOTIDE SEQUENCE [LARGE SCALE GENOMIC DNA]</scope>
    <source>
        <strain evidence="2 3">Miyake</strain>
    </source>
</reference>
<feature type="compositionally biased region" description="Basic and acidic residues" evidence="1">
    <location>
        <begin position="446"/>
        <end position="459"/>
    </location>
</feature>
<dbReference type="Proteomes" id="UP000236319">
    <property type="component" value="Unassembled WGS sequence"/>
</dbReference>
<protein>
    <submittedName>
        <fullName evidence="2">Extracellular matrix-binding ebh, putative</fullName>
    </submittedName>
</protein>
<name>A0A2H6KAV9_9APIC</name>
<organism evidence="2 3">
    <name type="scientific">Babesia ovata</name>
    <dbReference type="NCBI Taxonomy" id="189622"/>
    <lineage>
        <taxon>Eukaryota</taxon>
        <taxon>Sar</taxon>
        <taxon>Alveolata</taxon>
        <taxon>Apicomplexa</taxon>
        <taxon>Aconoidasida</taxon>
        <taxon>Piroplasmida</taxon>
        <taxon>Babesiidae</taxon>
        <taxon>Babesia</taxon>
    </lineage>
</organism>
<dbReference type="EMBL" id="BDSA01000002">
    <property type="protein sequence ID" value="GBE60132.1"/>
    <property type="molecule type" value="Genomic_DNA"/>
</dbReference>
<dbReference type="OrthoDB" id="425925at2759"/>
<proteinExistence type="predicted"/>
<accession>A0A2H6KAV9</accession>